<dbReference type="PATRIC" id="fig|1123269.5.peg.135"/>
<dbReference type="Proteomes" id="UP000018851">
    <property type="component" value="Chromosome"/>
</dbReference>
<keyword evidence="2" id="KW-1133">Transmembrane helix</keyword>
<dbReference type="STRING" id="1123269.NX02_00685"/>
<name>W0A6D0_9SPHN</name>
<dbReference type="KEGG" id="ssan:NX02_00685"/>
<organism evidence="3 4">
    <name type="scientific">Sphingomonas sanxanigenens DSM 19645 = NX02</name>
    <dbReference type="NCBI Taxonomy" id="1123269"/>
    <lineage>
        <taxon>Bacteria</taxon>
        <taxon>Pseudomonadati</taxon>
        <taxon>Pseudomonadota</taxon>
        <taxon>Alphaproteobacteria</taxon>
        <taxon>Sphingomonadales</taxon>
        <taxon>Sphingomonadaceae</taxon>
        <taxon>Sphingomonas</taxon>
    </lineage>
</organism>
<protein>
    <submittedName>
        <fullName evidence="3">Uncharacterized protein</fullName>
    </submittedName>
</protein>
<evidence type="ECO:0000256" key="1">
    <source>
        <dbReference type="SAM" id="MobiDB-lite"/>
    </source>
</evidence>
<dbReference type="RefSeq" id="WP_025290288.1">
    <property type="nucleotide sequence ID" value="NZ_CP006644.1"/>
</dbReference>
<evidence type="ECO:0000256" key="2">
    <source>
        <dbReference type="SAM" id="Phobius"/>
    </source>
</evidence>
<keyword evidence="4" id="KW-1185">Reference proteome</keyword>
<accession>W0A6D0</accession>
<dbReference type="EMBL" id="CP006644">
    <property type="protein sequence ID" value="AHE51903.1"/>
    <property type="molecule type" value="Genomic_DNA"/>
</dbReference>
<evidence type="ECO:0000313" key="4">
    <source>
        <dbReference type="Proteomes" id="UP000018851"/>
    </source>
</evidence>
<dbReference type="AlphaFoldDB" id="W0A6D0"/>
<feature type="transmembrane region" description="Helical" evidence="2">
    <location>
        <begin position="21"/>
        <end position="40"/>
    </location>
</feature>
<feature type="compositionally biased region" description="Low complexity" evidence="1">
    <location>
        <begin position="83"/>
        <end position="112"/>
    </location>
</feature>
<proteinExistence type="predicted"/>
<dbReference type="HOGENOM" id="CLU_2144230_0_0_5"/>
<gene>
    <name evidence="3" type="ORF">NX02_00685</name>
</gene>
<sequence>MALADGKEAVPRVDSMQRVRVGLTGLAFVMLIVALVSFIFNAASDEAPVMPMIDLANITQPPPVHLNTVVEEPKSADPISEIGVAPSSATPSAAAGGGNSSDPAPAPAGRAN</sequence>
<feature type="region of interest" description="Disordered" evidence="1">
    <location>
        <begin position="72"/>
        <end position="112"/>
    </location>
</feature>
<evidence type="ECO:0000313" key="3">
    <source>
        <dbReference type="EMBL" id="AHE51903.1"/>
    </source>
</evidence>
<keyword evidence="2" id="KW-0812">Transmembrane</keyword>
<reference evidence="3 4" key="1">
    <citation type="submission" date="2013-07" db="EMBL/GenBank/DDBJ databases">
        <title>Completed genome of Sphingomonas sanxanigenens NX02.</title>
        <authorList>
            <person name="Ma T."/>
            <person name="Huang H."/>
            <person name="Wu M."/>
            <person name="Li X."/>
            <person name="Li G."/>
        </authorList>
    </citation>
    <scope>NUCLEOTIDE SEQUENCE [LARGE SCALE GENOMIC DNA]</scope>
    <source>
        <strain evidence="3 4">NX02</strain>
    </source>
</reference>
<dbReference type="OrthoDB" id="7585421at2"/>
<keyword evidence="2" id="KW-0472">Membrane</keyword>